<feature type="compositionally biased region" description="Polar residues" evidence="1">
    <location>
        <begin position="10"/>
        <end position="21"/>
    </location>
</feature>
<evidence type="ECO:0000259" key="2">
    <source>
        <dbReference type="Pfam" id="PF12621"/>
    </source>
</evidence>
<dbReference type="AlphaFoldDB" id="A0A9P5MR69"/>
<evidence type="ECO:0000256" key="1">
    <source>
        <dbReference type="SAM" id="MobiDB-lite"/>
    </source>
</evidence>
<dbReference type="Proteomes" id="UP000759537">
    <property type="component" value="Unassembled WGS sequence"/>
</dbReference>
<dbReference type="OrthoDB" id="3268697at2759"/>
<keyword evidence="4" id="KW-1185">Reference proteome</keyword>
<dbReference type="Pfam" id="PF12621">
    <property type="entry name" value="PHM7_ext"/>
    <property type="match status" value="1"/>
</dbReference>
<proteinExistence type="predicted"/>
<name>A0A9P5MR69_9AGAM</name>
<organism evidence="3 4">
    <name type="scientific">Russula ochroleuca</name>
    <dbReference type="NCBI Taxonomy" id="152965"/>
    <lineage>
        <taxon>Eukaryota</taxon>
        <taxon>Fungi</taxon>
        <taxon>Dikarya</taxon>
        <taxon>Basidiomycota</taxon>
        <taxon>Agaricomycotina</taxon>
        <taxon>Agaricomycetes</taxon>
        <taxon>Russulales</taxon>
        <taxon>Russulaceae</taxon>
        <taxon>Russula</taxon>
    </lineage>
</organism>
<dbReference type="InterPro" id="IPR022257">
    <property type="entry name" value="PHM7_ext"/>
</dbReference>
<feature type="region of interest" description="Disordered" evidence="1">
    <location>
        <begin position="1"/>
        <end position="21"/>
    </location>
</feature>
<reference evidence="3" key="1">
    <citation type="submission" date="2019-10" db="EMBL/GenBank/DDBJ databases">
        <authorList>
            <consortium name="DOE Joint Genome Institute"/>
            <person name="Kuo A."/>
            <person name="Miyauchi S."/>
            <person name="Kiss E."/>
            <person name="Drula E."/>
            <person name="Kohler A."/>
            <person name="Sanchez-Garcia M."/>
            <person name="Andreopoulos B."/>
            <person name="Barry K.W."/>
            <person name="Bonito G."/>
            <person name="Buee M."/>
            <person name="Carver A."/>
            <person name="Chen C."/>
            <person name="Cichocki N."/>
            <person name="Clum A."/>
            <person name="Culley D."/>
            <person name="Crous P.W."/>
            <person name="Fauchery L."/>
            <person name="Girlanda M."/>
            <person name="Hayes R."/>
            <person name="Keri Z."/>
            <person name="LaButti K."/>
            <person name="Lipzen A."/>
            <person name="Lombard V."/>
            <person name="Magnuson J."/>
            <person name="Maillard F."/>
            <person name="Morin E."/>
            <person name="Murat C."/>
            <person name="Nolan M."/>
            <person name="Ohm R."/>
            <person name="Pangilinan J."/>
            <person name="Pereira M."/>
            <person name="Perotto S."/>
            <person name="Peter M."/>
            <person name="Riley R."/>
            <person name="Sitrit Y."/>
            <person name="Stielow B."/>
            <person name="Szollosi G."/>
            <person name="Zifcakova L."/>
            <person name="Stursova M."/>
            <person name="Spatafora J.W."/>
            <person name="Tedersoo L."/>
            <person name="Vaario L.-M."/>
            <person name="Yamada A."/>
            <person name="Yan M."/>
            <person name="Wang P."/>
            <person name="Xu J."/>
            <person name="Bruns T."/>
            <person name="Baldrian P."/>
            <person name="Vilgalys R."/>
            <person name="Henrissat B."/>
            <person name="Grigoriev I.V."/>
            <person name="Hibbett D."/>
            <person name="Nagy L.G."/>
            <person name="Martin F.M."/>
        </authorList>
    </citation>
    <scope>NUCLEOTIDE SEQUENCE</scope>
    <source>
        <strain evidence="3">Prilba</strain>
    </source>
</reference>
<feature type="domain" description="10TM putative phosphate transporter extracellular tail" evidence="2">
    <location>
        <begin position="180"/>
        <end position="229"/>
    </location>
</feature>
<dbReference type="EMBL" id="WHVB01000017">
    <property type="protein sequence ID" value="KAF8474445.1"/>
    <property type="molecule type" value="Genomic_DNA"/>
</dbReference>
<evidence type="ECO:0000313" key="4">
    <source>
        <dbReference type="Proteomes" id="UP000759537"/>
    </source>
</evidence>
<comment type="caution">
    <text evidence="3">The sequence shown here is derived from an EMBL/GenBank/DDBJ whole genome shotgun (WGS) entry which is preliminary data.</text>
</comment>
<gene>
    <name evidence="3" type="ORF">DFH94DRAFT_695511</name>
</gene>
<reference evidence="3" key="2">
    <citation type="journal article" date="2020" name="Nat. Commun.">
        <title>Large-scale genome sequencing of mycorrhizal fungi provides insights into the early evolution of symbiotic traits.</title>
        <authorList>
            <person name="Miyauchi S."/>
            <person name="Kiss E."/>
            <person name="Kuo A."/>
            <person name="Drula E."/>
            <person name="Kohler A."/>
            <person name="Sanchez-Garcia M."/>
            <person name="Morin E."/>
            <person name="Andreopoulos B."/>
            <person name="Barry K.W."/>
            <person name="Bonito G."/>
            <person name="Buee M."/>
            <person name="Carver A."/>
            <person name="Chen C."/>
            <person name="Cichocki N."/>
            <person name="Clum A."/>
            <person name="Culley D."/>
            <person name="Crous P.W."/>
            <person name="Fauchery L."/>
            <person name="Girlanda M."/>
            <person name="Hayes R.D."/>
            <person name="Keri Z."/>
            <person name="LaButti K."/>
            <person name="Lipzen A."/>
            <person name="Lombard V."/>
            <person name="Magnuson J."/>
            <person name="Maillard F."/>
            <person name="Murat C."/>
            <person name="Nolan M."/>
            <person name="Ohm R.A."/>
            <person name="Pangilinan J."/>
            <person name="Pereira M.F."/>
            <person name="Perotto S."/>
            <person name="Peter M."/>
            <person name="Pfister S."/>
            <person name="Riley R."/>
            <person name="Sitrit Y."/>
            <person name="Stielow J.B."/>
            <person name="Szollosi G."/>
            <person name="Zifcakova L."/>
            <person name="Stursova M."/>
            <person name="Spatafora J.W."/>
            <person name="Tedersoo L."/>
            <person name="Vaario L.M."/>
            <person name="Yamada A."/>
            <person name="Yan M."/>
            <person name="Wang P."/>
            <person name="Xu J."/>
            <person name="Bruns T."/>
            <person name="Baldrian P."/>
            <person name="Vilgalys R."/>
            <person name="Dunand C."/>
            <person name="Henrissat B."/>
            <person name="Grigoriev I.V."/>
            <person name="Hibbett D."/>
            <person name="Nagy L.G."/>
            <person name="Martin F.M."/>
        </authorList>
    </citation>
    <scope>NUCLEOTIDE SEQUENCE</scope>
    <source>
        <strain evidence="3">Prilba</strain>
    </source>
</reference>
<accession>A0A9P5MR69</accession>
<evidence type="ECO:0000313" key="3">
    <source>
        <dbReference type="EMBL" id="KAF8474445.1"/>
    </source>
</evidence>
<protein>
    <recommendedName>
        <fullName evidence="2">10TM putative phosphate transporter extracellular tail domain-containing protein</fullName>
    </recommendedName>
</protein>
<sequence length="238" mass="24950">MSANHETDSAKTAAQGDTSIGTKVGEGVSGAMKLIHGIGESVRGLAIDIADFGKGSGKAIAADGKAEAKEGLRTQNAMGCDTATCHMSLGTTVRRVTSSTISFAILTALIKALPLTLADRSYDRVGPEVPTTADAPKPIPPISEDVEGINYTDVPPIDEPPASSPSLLAKLGYGHGPADFTHPVTVEKQRVIWLPKDPLGLVKEIEWDLDSREVLHSTEAAEMDAKGYVDDSGTRKCS</sequence>